<dbReference type="InterPro" id="IPR015867">
    <property type="entry name" value="N-reg_PII/ATP_PRibTrfase_C"/>
</dbReference>
<dbReference type="Gene3D" id="3.30.70.120">
    <property type="match status" value="1"/>
</dbReference>
<dbReference type="Proteomes" id="UP001203207">
    <property type="component" value="Unassembled WGS sequence"/>
</dbReference>
<evidence type="ECO:0000256" key="2">
    <source>
        <dbReference type="ARBA" id="ARBA00022490"/>
    </source>
</evidence>
<dbReference type="RefSeq" id="WP_250584118.1">
    <property type="nucleotide sequence ID" value="NZ_JAKRVX010000003.1"/>
</dbReference>
<dbReference type="SUPFAM" id="SSF54913">
    <property type="entry name" value="GlnB-like"/>
    <property type="match status" value="1"/>
</dbReference>
<dbReference type="InterPro" id="IPR004323">
    <property type="entry name" value="Ion_tolerance_CutA"/>
</dbReference>
<comment type="similarity">
    <text evidence="1">Belongs to the CutA family.</text>
</comment>
<organism evidence="3 4">
    <name type="scientific">Natronocalculus amylovorans</name>
    <dbReference type="NCBI Taxonomy" id="2917812"/>
    <lineage>
        <taxon>Archaea</taxon>
        <taxon>Methanobacteriati</taxon>
        <taxon>Methanobacteriota</taxon>
        <taxon>Stenosarchaea group</taxon>
        <taxon>Halobacteria</taxon>
        <taxon>Halobacteriales</taxon>
        <taxon>Haloferacaceae</taxon>
        <taxon>Natronocalculus</taxon>
    </lineage>
</organism>
<dbReference type="GO" id="GO:0010038">
    <property type="term" value="P:response to metal ion"/>
    <property type="evidence" value="ECO:0007669"/>
    <property type="project" value="InterPro"/>
</dbReference>
<dbReference type="PANTHER" id="PTHR23419:SF8">
    <property type="entry name" value="FI09726P"/>
    <property type="match status" value="1"/>
</dbReference>
<dbReference type="EMBL" id="JAKRVX010000003">
    <property type="protein sequence ID" value="MCL9817123.1"/>
    <property type="molecule type" value="Genomic_DNA"/>
</dbReference>
<dbReference type="GO" id="GO:0005507">
    <property type="term" value="F:copper ion binding"/>
    <property type="evidence" value="ECO:0007669"/>
    <property type="project" value="TreeGrafter"/>
</dbReference>
<reference evidence="3" key="1">
    <citation type="journal article" date="2022" name="Syst. Appl. Microbiol.">
        <title>Natronocalculus amylovorans gen. nov., sp. nov., and Natranaeroarchaeum aerophilus sp. nov., dominant culturable amylolytic natronoarchaea from hypersaline soda lakes in southwestern Siberia.</title>
        <authorList>
            <person name="Sorokin D.Y."/>
            <person name="Elcheninov A.G."/>
            <person name="Khizhniak T.V."/>
            <person name="Koenen M."/>
            <person name="Bale N.J."/>
            <person name="Damste J.S.S."/>
            <person name="Kublanov I.V."/>
        </authorList>
    </citation>
    <scope>NUCLEOTIDE SEQUENCE</scope>
    <source>
        <strain evidence="3">AArc-St2</strain>
    </source>
</reference>
<comment type="caution">
    <text evidence="3">The sequence shown here is derived from an EMBL/GenBank/DDBJ whole genome shotgun (WGS) entry which is preliminary data.</text>
</comment>
<sequence length="108" mass="12205">MPTLYMTAPSESAAEIAQTVVDERLAACVNQFPCRSTYRWDGDVHTGDETILLIKTTAEGYRQLVDRLLELHPYDVPCIERFDESHIHDPFASWITDSVSPHVGGDRQ</sequence>
<keyword evidence="4" id="KW-1185">Reference proteome</keyword>
<reference evidence="3" key="2">
    <citation type="submission" date="2022-02" db="EMBL/GenBank/DDBJ databases">
        <authorList>
            <person name="Elcheninov A.G."/>
            <person name="Sorokin D.Y."/>
            <person name="Kublanov I.V."/>
        </authorList>
    </citation>
    <scope>NUCLEOTIDE SEQUENCE</scope>
    <source>
        <strain evidence="3">AArc-St2</strain>
    </source>
</reference>
<protein>
    <submittedName>
        <fullName evidence="3">Divalent-cation tolerance protein CutA</fullName>
    </submittedName>
</protein>
<keyword evidence="2" id="KW-0963">Cytoplasm</keyword>
<dbReference type="Pfam" id="PF03091">
    <property type="entry name" value="CutA1"/>
    <property type="match status" value="1"/>
</dbReference>
<dbReference type="AlphaFoldDB" id="A0AAE3K8J8"/>
<evidence type="ECO:0000256" key="1">
    <source>
        <dbReference type="ARBA" id="ARBA00010169"/>
    </source>
</evidence>
<dbReference type="PANTHER" id="PTHR23419">
    <property type="entry name" value="DIVALENT CATION TOLERANCE CUTA-RELATED"/>
    <property type="match status" value="1"/>
</dbReference>
<evidence type="ECO:0000313" key="3">
    <source>
        <dbReference type="EMBL" id="MCL9817123.1"/>
    </source>
</evidence>
<dbReference type="InterPro" id="IPR011322">
    <property type="entry name" value="N-reg_PII-like_a/b"/>
</dbReference>
<accession>A0AAE3K8J8</accession>
<name>A0AAE3K8J8_9EURY</name>
<gene>
    <name evidence="3" type="ORF">AArcSt2_09225</name>
</gene>
<evidence type="ECO:0000313" key="4">
    <source>
        <dbReference type="Proteomes" id="UP001203207"/>
    </source>
</evidence>
<proteinExistence type="inferred from homology"/>